<dbReference type="AlphaFoldDB" id="A0A7X5QHU5"/>
<evidence type="ECO:0000313" key="2">
    <source>
        <dbReference type="Proteomes" id="UP000591844"/>
    </source>
</evidence>
<comment type="caution">
    <text evidence="1">The sequence shown here is derived from an EMBL/GenBank/DDBJ whole genome shotgun (WGS) entry which is preliminary data.</text>
</comment>
<proteinExistence type="predicted"/>
<name>A0A7X5QHU5_9GAMM</name>
<dbReference type="Proteomes" id="UP000591844">
    <property type="component" value="Unassembled WGS sequence"/>
</dbReference>
<evidence type="ECO:0000313" key="1">
    <source>
        <dbReference type="EMBL" id="NHB94584.1"/>
    </source>
</evidence>
<reference evidence="1 2" key="1">
    <citation type="submission" date="2018-02" db="EMBL/GenBank/DDBJ databases">
        <authorList>
            <person name="Machado R.A."/>
        </authorList>
    </citation>
    <scope>NUCLEOTIDE SEQUENCE [LARGE SCALE GENOMIC DNA]</scope>
    <source>
        <strain evidence="1 2">DSM 19724</strain>
    </source>
</reference>
<gene>
    <name evidence="1" type="ORF">C5469_21580</name>
</gene>
<protein>
    <submittedName>
        <fullName evidence="1">Uncharacterized protein</fullName>
    </submittedName>
</protein>
<organism evidence="1 2">
    <name type="scientific">Photorhabdus cinerea</name>
    <dbReference type="NCBI Taxonomy" id="471575"/>
    <lineage>
        <taxon>Bacteria</taxon>
        <taxon>Pseudomonadati</taxon>
        <taxon>Pseudomonadota</taxon>
        <taxon>Gammaproteobacteria</taxon>
        <taxon>Enterobacterales</taxon>
        <taxon>Morganellaceae</taxon>
        <taxon>Photorhabdus</taxon>
    </lineage>
</organism>
<sequence length="167" mass="19288">MNDGVHHDTMKIKLPDFVNNTKHLADGRKYVICGFDQMLHSYDATHKIFTPLGVRIQQEIVLAKTLTSSITDKNGVNWYKVTQTSWVKQNGEQVEEVDQHDLNKLGFRLLEEKTTTDFSKLTGEECVKAWLRHLLAVAKQDRRMEHALVPARYERILRKLDKDGEAV</sequence>
<keyword evidence="2" id="KW-1185">Reference proteome</keyword>
<accession>A0A7X5QHU5</accession>
<dbReference type="EMBL" id="PUJW01000046">
    <property type="protein sequence ID" value="NHB94584.1"/>
    <property type="molecule type" value="Genomic_DNA"/>
</dbReference>